<evidence type="ECO:0000259" key="1">
    <source>
        <dbReference type="Pfam" id="PF02627"/>
    </source>
</evidence>
<evidence type="ECO:0000313" key="2">
    <source>
        <dbReference type="EMBL" id="CAE0194407.1"/>
    </source>
</evidence>
<reference evidence="2" key="1">
    <citation type="submission" date="2021-01" db="EMBL/GenBank/DDBJ databases">
        <authorList>
            <person name="Corre E."/>
            <person name="Pelletier E."/>
            <person name="Niang G."/>
            <person name="Scheremetjew M."/>
            <person name="Finn R."/>
            <person name="Kale V."/>
            <person name="Holt S."/>
            <person name="Cochrane G."/>
            <person name="Meng A."/>
            <person name="Brown T."/>
            <person name="Cohen L."/>
        </authorList>
    </citation>
    <scope>NUCLEOTIDE SEQUENCE</scope>
    <source>
        <strain evidence="2">RCC1871</strain>
    </source>
</reference>
<dbReference type="GO" id="GO:0051920">
    <property type="term" value="F:peroxiredoxin activity"/>
    <property type="evidence" value="ECO:0007669"/>
    <property type="project" value="InterPro"/>
</dbReference>
<evidence type="ECO:0000313" key="4">
    <source>
        <dbReference type="Proteomes" id="UP001472866"/>
    </source>
</evidence>
<accession>A0A7S3FR17</accession>
<reference evidence="3 4" key="2">
    <citation type="submission" date="2024-03" db="EMBL/GenBank/DDBJ databases">
        <title>Complete genome sequence of the green alga Chloropicon roscoffensis RCC1871.</title>
        <authorList>
            <person name="Lemieux C."/>
            <person name="Pombert J.-F."/>
            <person name="Otis C."/>
            <person name="Turmel M."/>
        </authorList>
    </citation>
    <scope>NUCLEOTIDE SEQUENCE [LARGE SCALE GENOMIC DNA]</scope>
    <source>
        <strain evidence="3 4">RCC1871</strain>
    </source>
</reference>
<keyword evidence="4" id="KW-1185">Reference proteome</keyword>
<sequence length="193" mass="20437">MARAERSGADWVAAGTGLPPRYLGPEPSAMSVEQRAVYDEIAGSRTTGVRGPFGPWLAAPAIAQPAQTLGRVCRYETSLSLLESELAILLTAAHHESATEWTIHEAEALRAGMSETTIAAVRVGARPDGLDPRSAAIHDFASELLCTSGRVADGTYEAARRALGEPGVVELTAIIGYYTLVAYTLNVFRIPAS</sequence>
<dbReference type="AlphaFoldDB" id="A0A7S3FR17"/>
<protein>
    <submittedName>
        <fullName evidence="3">4-carboxymuconolactone decarboxylase</fullName>
    </submittedName>
</protein>
<proteinExistence type="predicted"/>
<evidence type="ECO:0000313" key="3">
    <source>
        <dbReference type="EMBL" id="WZN58770.1"/>
    </source>
</evidence>
<dbReference type="InterPro" id="IPR003779">
    <property type="entry name" value="CMD-like"/>
</dbReference>
<dbReference type="EMBL" id="HBHZ01009765">
    <property type="protein sequence ID" value="CAE0194407.1"/>
    <property type="molecule type" value="Transcribed_RNA"/>
</dbReference>
<gene>
    <name evidence="2" type="ORF">CROS1456_LOCUS7498</name>
    <name evidence="3" type="ORF">HKI87_01g02940</name>
</gene>
<dbReference type="PANTHER" id="PTHR34846:SF5">
    <property type="entry name" value="CARBOXYMUCONOLACTONE DECARBOXYLASE-LIKE DOMAIN-CONTAINING PROTEIN"/>
    <property type="match status" value="1"/>
</dbReference>
<dbReference type="SUPFAM" id="SSF69118">
    <property type="entry name" value="AhpD-like"/>
    <property type="match status" value="1"/>
</dbReference>
<dbReference type="PANTHER" id="PTHR34846">
    <property type="entry name" value="4-CARBOXYMUCONOLACTONE DECARBOXYLASE FAMILY PROTEIN (AFU_ORTHOLOGUE AFUA_6G11590)"/>
    <property type="match status" value="1"/>
</dbReference>
<dbReference type="Gene3D" id="1.20.1290.10">
    <property type="entry name" value="AhpD-like"/>
    <property type="match status" value="1"/>
</dbReference>
<organism evidence="2">
    <name type="scientific">Chloropicon roscoffensis</name>
    <dbReference type="NCBI Taxonomy" id="1461544"/>
    <lineage>
        <taxon>Eukaryota</taxon>
        <taxon>Viridiplantae</taxon>
        <taxon>Chlorophyta</taxon>
        <taxon>Chloropicophyceae</taxon>
        <taxon>Chloropicales</taxon>
        <taxon>Chloropicaceae</taxon>
        <taxon>Chloropicon</taxon>
    </lineage>
</organism>
<name>A0A7S3FR17_9CHLO</name>
<dbReference type="InterPro" id="IPR029032">
    <property type="entry name" value="AhpD-like"/>
</dbReference>
<feature type="domain" description="Carboxymuconolactone decarboxylase-like" evidence="1">
    <location>
        <begin position="67"/>
        <end position="136"/>
    </location>
</feature>
<dbReference type="EMBL" id="CP151501">
    <property type="protein sequence ID" value="WZN58770.1"/>
    <property type="molecule type" value="Genomic_DNA"/>
</dbReference>
<dbReference type="Pfam" id="PF02627">
    <property type="entry name" value="CMD"/>
    <property type="match status" value="1"/>
</dbReference>
<dbReference type="Proteomes" id="UP001472866">
    <property type="component" value="Chromosome 01"/>
</dbReference>